<feature type="region of interest" description="Disordered" evidence="6">
    <location>
        <begin position="495"/>
        <end position="520"/>
    </location>
</feature>
<feature type="domain" description="Protein kinase" evidence="7">
    <location>
        <begin position="333"/>
        <end position="592"/>
    </location>
</feature>
<gene>
    <name evidence="8" type="ORF">O0S08_32315</name>
</gene>
<dbReference type="InterPro" id="IPR008271">
    <property type="entry name" value="Ser/Thr_kinase_AS"/>
</dbReference>
<dbReference type="InterPro" id="IPR011009">
    <property type="entry name" value="Kinase-like_dom_sf"/>
</dbReference>
<dbReference type="InterPro" id="IPR000719">
    <property type="entry name" value="Prot_kinase_dom"/>
</dbReference>
<feature type="compositionally biased region" description="Polar residues" evidence="6">
    <location>
        <begin position="671"/>
        <end position="687"/>
    </location>
</feature>
<dbReference type="PANTHER" id="PTHR43289:SF6">
    <property type="entry name" value="SERINE_THREONINE-PROTEIN KINASE NEKL-3"/>
    <property type="match status" value="1"/>
</dbReference>
<protein>
    <submittedName>
        <fullName evidence="8">Protein kinase</fullName>
    </submittedName>
</protein>
<keyword evidence="1" id="KW-0808">Transferase</keyword>
<sequence length="787" mass="85353">MDSGQHSPFENLEETMAVADPRPNDERTTGRPAPAGPVEPVGHDKERSGMVVHGRFRLKRRLGGGTFGEVWLARDMVTPSEAALKILRTRHPDPGVLRRFEAECEVLANIQHCNLVTVRDFGVTPDGHPFMALEHVPGQSLGDRLERGGPLPWREVVDIGISLAGALQALHDGGVIHRDVKPDNVVVGPRGVKLIDLGHAKVLAEFDRLRPHSTPIPPRQPTREGWAIGTLGFMPLEAGHVEPNPRFDVYALGATLFCLLTRRVPECGEAPPAVRELAPGAEVPPDLERVLAAALSFEPDDRIASAAELGRRLEAVRDAHPEHRPLPLFDGRYERIELLGSTLKTDVFRAYHRGSGIYVALKILTDAGRKDPDQCRRLELESRILAALEHPTLPRYYDYSPELGYLAMALAPGTVAAAYCSPATRLRPFEVASVGLQTARGLAALHAIGVLHRDVHARNVMIDLRRDPLVTLLDMDCVQLSDRFYARVPLRNPTLPEDRVPPLPRHEGAEWSAPETRQGKPWTERSDVYSLGLLLYRLLTGKVATRRGEPIDPPQRHAPNCSEDLADAIMLALEADPDDRVDIAGLIDHLELALAVELGEHEDKDAARVPATSVAATTSTMNSTTASTTTAPAFPMTTPGAPRWVRGASLATVLAVAGIGVWSTWPKGQVEQGSAPQATATPTSVTPDATAVRPSPETPARRTARLPEAREALSDAVHAAALRHCAELAGGLLIVEFTTAPGRDTFAKVAPVGEDAPELARCVLDAAAAIRFEPARDAVTFTEEYTP</sequence>
<feature type="domain" description="Protein kinase" evidence="7">
    <location>
        <begin position="56"/>
        <end position="323"/>
    </location>
</feature>
<dbReference type="Gene3D" id="1.10.510.10">
    <property type="entry name" value="Transferase(Phosphotransferase) domain 1"/>
    <property type="match status" value="2"/>
</dbReference>
<keyword evidence="2 5" id="KW-0547">Nucleotide-binding</keyword>
<evidence type="ECO:0000313" key="8">
    <source>
        <dbReference type="EMBL" id="WAS90898.1"/>
    </source>
</evidence>
<keyword evidence="3 8" id="KW-0418">Kinase</keyword>
<name>A0ABY7GV96_9BACT</name>
<dbReference type="PANTHER" id="PTHR43289">
    <property type="entry name" value="MITOGEN-ACTIVATED PROTEIN KINASE KINASE KINASE 20-RELATED"/>
    <property type="match status" value="1"/>
</dbReference>
<evidence type="ECO:0000256" key="2">
    <source>
        <dbReference type="ARBA" id="ARBA00022741"/>
    </source>
</evidence>
<feature type="binding site" evidence="5">
    <location>
        <position position="85"/>
    </location>
    <ligand>
        <name>ATP</name>
        <dbReference type="ChEBI" id="CHEBI:30616"/>
    </ligand>
</feature>
<dbReference type="CDD" id="cd14014">
    <property type="entry name" value="STKc_PknB_like"/>
    <property type="match status" value="1"/>
</dbReference>
<dbReference type="PROSITE" id="PS00107">
    <property type="entry name" value="PROTEIN_KINASE_ATP"/>
    <property type="match status" value="1"/>
</dbReference>
<feature type="region of interest" description="Disordered" evidence="6">
    <location>
        <begin position="668"/>
        <end position="702"/>
    </location>
</feature>
<evidence type="ECO:0000256" key="3">
    <source>
        <dbReference type="ARBA" id="ARBA00022777"/>
    </source>
</evidence>
<dbReference type="Gene3D" id="3.30.200.20">
    <property type="entry name" value="Phosphorylase Kinase, domain 1"/>
    <property type="match status" value="2"/>
</dbReference>
<proteinExistence type="predicted"/>
<reference evidence="8" key="1">
    <citation type="submission" date="2022-11" db="EMBL/GenBank/DDBJ databases">
        <title>Minimal conservation of predation-associated metabolite biosynthetic gene clusters underscores biosynthetic potential of Myxococcota including descriptions for ten novel species: Archangium lansinium sp. nov., Myxococcus landrumus sp. nov., Nannocystis bai.</title>
        <authorList>
            <person name="Ahearne A."/>
            <person name="Stevens C."/>
            <person name="Dowd S."/>
        </authorList>
    </citation>
    <scope>NUCLEOTIDE SEQUENCE</scope>
    <source>
        <strain evidence="8">Fl3</strain>
    </source>
</reference>
<dbReference type="PROSITE" id="PS50011">
    <property type="entry name" value="PROTEIN_KINASE_DOM"/>
    <property type="match status" value="2"/>
</dbReference>
<dbReference type="PROSITE" id="PS00108">
    <property type="entry name" value="PROTEIN_KINASE_ST"/>
    <property type="match status" value="1"/>
</dbReference>
<evidence type="ECO:0000259" key="7">
    <source>
        <dbReference type="PROSITE" id="PS50011"/>
    </source>
</evidence>
<evidence type="ECO:0000256" key="5">
    <source>
        <dbReference type="PROSITE-ProRule" id="PRU10141"/>
    </source>
</evidence>
<evidence type="ECO:0000256" key="4">
    <source>
        <dbReference type="ARBA" id="ARBA00022840"/>
    </source>
</evidence>
<feature type="region of interest" description="Disordered" evidence="6">
    <location>
        <begin position="1"/>
        <end position="45"/>
    </location>
</feature>
<accession>A0ABY7GV96</accession>
<evidence type="ECO:0000256" key="6">
    <source>
        <dbReference type="SAM" id="MobiDB-lite"/>
    </source>
</evidence>
<evidence type="ECO:0000313" key="9">
    <source>
        <dbReference type="Proteomes" id="UP001164459"/>
    </source>
</evidence>
<feature type="compositionally biased region" description="Basic and acidic residues" evidence="6">
    <location>
        <begin position="496"/>
        <end position="509"/>
    </location>
</feature>
<organism evidence="8 9">
    <name type="scientific">Nannocystis punicea</name>
    <dbReference type="NCBI Taxonomy" id="2995304"/>
    <lineage>
        <taxon>Bacteria</taxon>
        <taxon>Pseudomonadati</taxon>
        <taxon>Myxococcota</taxon>
        <taxon>Polyangia</taxon>
        <taxon>Nannocystales</taxon>
        <taxon>Nannocystaceae</taxon>
        <taxon>Nannocystis</taxon>
    </lineage>
</organism>
<dbReference type="Proteomes" id="UP001164459">
    <property type="component" value="Chromosome"/>
</dbReference>
<dbReference type="SUPFAM" id="SSF56112">
    <property type="entry name" value="Protein kinase-like (PK-like)"/>
    <property type="match status" value="2"/>
</dbReference>
<dbReference type="EMBL" id="CP114040">
    <property type="protein sequence ID" value="WAS90898.1"/>
    <property type="molecule type" value="Genomic_DNA"/>
</dbReference>
<dbReference type="GO" id="GO:0016301">
    <property type="term" value="F:kinase activity"/>
    <property type="evidence" value="ECO:0007669"/>
    <property type="project" value="UniProtKB-KW"/>
</dbReference>
<dbReference type="SMART" id="SM00220">
    <property type="entry name" value="S_TKc"/>
    <property type="match status" value="2"/>
</dbReference>
<keyword evidence="9" id="KW-1185">Reference proteome</keyword>
<dbReference type="RefSeq" id="WP_269033225.1">
    <property type="nucleotide sequence ID" value="NZ_CP114040.1"/>
</dbReference>
<keyword evidence="4 5" id="KW-0067">ATP-binding</keyword>
<dbReference type="InterPro" id="IPR017441">
    <property type="entry name" value="Protein_kinase_ATP_BS"/>
</dbReference>
<dbReference type="Pfam" id="PF00069">
    <property type="entry name" value="Pkinase"/>
    <property type="match status" value="2"/>
</dbReference>
<evidence type="ECO:0000256" key="1">
    <source>
        <dbReference type="ARBA" id="ARBA00022679"/>
    </source>
</evidence>